<keyword evidence="4" id="KW-0677">Repeat</keyword>
<evidence type="ECO:0000259" key="16">
    <source>
        <dbReference type="PROSITE" id="PS50157"/>
    </source>
</evidence>
<evidence type="ECO:0000256" key="14">
    <source>
        <dbReference type="PROSITE-ProRule" id="PRU00042"/>
    </source>
</evidence>
<protein>
    <recommendedName>
        <fullName evidence="13">Homeotic protein spalt-major</fullName>
    </recommendedName>
</protein>
<dbReference type="Gene3D" id="3.30.160.60">
    <property type="entry name" value="Classic Zinc Finger"/>
    <property type="match status" value="5"/>
</dbReference>
<evidence type="ECO:0000256" key="12">
    <source>
        <dbReference type="ARBA" id="ARBA00056983"/>
    </source>
</evidence>
<evidence type="ECO:0000256" key="9">
    <source>
        <dbReference type="ARBA" id="ARBA00023163"/>
    </source>
</evidence>
<dbReference type="InterPro" id="IPR013087">
    <property type="entry name" value="Znf_C2H2_type"/>
</dbReference>
<name>A0AAN7XQL2_ELEMC</name>
<dbReference type="FunFam" id="3.30.160.60:FF:000025">
    <property type="entry name" value="Spalt-like transcription factor 1"/>
    <property type="match status" value="1"/>
</dbReference>
<keyword evidence="18" id="KW-1185">Reference proteome</keyword>
<proteinExistence type="inferred from homology"/>
<comment type="function">
    <text evidence="12">Required for the establishment of the posterior-most head and the anterior-most tail segments of the embryo. Probably function as a transcriptional regulator. Could repress the transcription of the tsh gene.</text>
</comment>
<feature type="domain" description="C2H2-type" evidence="16">
    <location>
        <begin position="83"/>
        <end position="110"/>
    </location>
</feature>
<dbReference type="GO" id="GO:0000978">
    <property type="term" value="F:RNA polymerase II cis-regulatory region sequence-specific DNA binding"/>
    <property type="evidence" value="ECO:0007669"/>
    <property type="project" value="TreeGrafter"/>
</dbReference>
<evidence type="ECO:0000256" key="6">
    <source>
        <dbReference type="ARBA" id="ARBA00022833"/>
    </source>
</evidence>
<keyword evidence="6" id="KW-0862">Zinc</keyword>
<evidence type="ECO:0000313" key="18">
    <source>
        <dbReference type="Proteomes" id="UP001346869"/>
    </source>
</evidence>
<dbReference type="GO" id="GO:0000981">
    <property type="term" value="F:DNA-binding transcription factor activity, RNA polymerase II-specific"/>
    <property type="evidence" value="ECO:0007669"/>
    <property type="project" value="TreeGrafter"/>
</dbReference>
<feature type="domain" description="C2H2-type" evidence="16">
    <location>
        <begin position="310"/>
        <end position="337"/>
    </location>
</feature>
<dbReference type="Pfam" id="PF00096">
    <property type="entry name" value="zf-C2H2"/>
    <property type="match status" value="4"/>
</dbReference>
<keyword evidence="2" id="KW-0217">Developmental protein</keyword>
<keyword evidence="5 14" id="KW-0863">Zinc-finger</keyword>
<dbReference type="InterPro" id="IPR051565">
    <property type="entry name" value="Sal_C2H2-zinc-finger"/>
</dbReference>
<feature type="compositionally biased region" description="Low complexity" evidence="15">
    <location>
        <begin position="348"/>
        <end position="360"/>
    </location>
</feature>
<evidence type="ECO:0000256" key="5">
    <source>
        <dbReference type="ARBA" id="ARBA00022771"/>
    </source>
</evidence>
<evidence type="ECO:0000256" key="11">
    <source>
        <dbReference type="ARBA" id="ARBA00038474"/>
    </source>
</evidence>
<dbReference type="PROSITE" id="PS50157">
    <property type="entry name" value="ZINC_FINGER_C2H2_2"/>
    <property type="match status" value="5"/>
</dbReference>
<keyword evidence="3" id="KW-0479">Metal-binding</keyword>
<evidence type="ECO:0000256" key="2">
    <source>
        <dbReference type="ARBA" id="ARBA00022473"/>
    </source>
</evidence>
<keyword evidence="7" id="KW-0805">Transcription regulation</keyword>
<comment type="subcellular location">
    <subcellularLocation>
        <location evidence="1">Nucleus</location>
    </subcellularLocation>
</comment>
<evidence type="ECO:0000256" key="13">
    <source>
        <dbReference type="ARBA" id="ARBA00071947"/>
    </source>
</evidence>
<evidence type="ECO:0000256" key="3">
    <source>
        <dbReference type="ARBA" id="ARBA00022723"/>
    </source>
</evidence>
<dbReference type="CDD" id="cd20908">
    <property type="entry name" value="SUF4-like"/>
    <property type="match status" value="1"/>
</dbReference>
<comment type="caution">
    <text evidence="17">The sequence shown here is derived from an EMBL/GenBank/DDBJ whole genome shotgun (WGS) entry which is preliminary data.</text>
</comment>
<accession>A0AAN7XQL2</accession>
<dbReference type="PANTHER" id="PTHR23233:SF19">
    <property type="entry name" value="SAL-LIKE PROTEIN 4"/>
    <property type="match status" value="1"/>
</dbReference>
<feature type="compositionally biased region" description="Low complexity" evidence="15">
    <location>
        <begin position="180"/>
        <end position="189"/>
    </location>
</feature>
<reference evidence="17 18" key="2">
    <citation type="journal article" date="2023" name="Mol. Biol. Evol.">
        <title>Genomics of Secondarily Temperate Adaptation in the Only Non-Antarctic Icefish.</title>
        <authorList>
            <person name="Rivera-Colon A.G."/>
            <person name="Rayamajhi N."/>
            <person name="Minhas B.F."/>
            <person name="Madrigal G."/>
            <person name="Bilyk K.T."/>
            <person name="Yoon V."/>
            <person name="Hune M."/>
            <person name="Gregory S."/>
            <person name="Cheng C.H.C."/>
            <person name="Catchen J.M."/>
        </authorList>
    </citation>
    <scope>NUCLEOTIDE SEQUENCE [LARGE SCALE GENOMIC DNA]</scope>
    <source>
        <strain evidence="17">JMC-PN-2008</strain>
    </source>
</reference>
<evidence type="ECO:0000256" key="15">
    <source>
        <dbReference type="SAM" id="MobiDB-lite"/>
    </source>
</evidence>
<dbReference type="EMBL" id="JAUZQC010000011">
    <property type="protein sequence ID" value="KAK5864040.1"/>
    <property type="molecule type" value="Genomic_DNA"/>
</dbReference>
<evidence type="ECO:0000313" key="17">
    <source>
        <dbReference type="EMBL" id="KAK5864040.1"/>
    </source>
</evidence>
<evidence type="ECO:0000256" key="7">
    <source>
        <dbReference type="ARBA" id="ARBA00023015"/>
    </source>
</evidence>
<feature type="compositionally biased region" description="Pro residues" evidence="15">
    <location>
        <begin position="401"/>
        <end position="413"/>
    </location>
</feature>
<dbReference type="InterPro" id="IPR036236">
    <property type="entry name" value="Znf_C2H2_sf"/>
</dbReference>
<feature type="domain" description="C2H2-type" evidence="16">
    <location>
        <begin position="55"/>
        <end position="82"/>
    </location>
</feature>
<feature type="region of interest" description="Disordered" evidence="15">
    <location>
        <begin position="153"/>
        <end position="189"/>
    </location>
</feature>
<dbReference type="FunFam" id="3.30.160.60:FF:000302">
    <property type="entry name" value="Spalt-like transcription factor 1"/>
    <property type="match status" value="1"/>
</dbReference>
<dbReference type="GO" id="GO:0005634">
    <property type="term" value="C:nucleus"/>
    <property type="evidence" value="ECO:0007669"/>
    <property type="project" value="UniProtKB-SubCell"/>
</dbReference>
<dbReference type="FunFam" id="3.30.160.60:FF:000291">
    <property type="entry name" value="Spalt-like transcription factor 4"/>
    <property type="match status" value="1"/>
</dbReference>
<feature type="compositionally biased region" description="Polar residues" evidence="15">
    <location>
        <begin position="379"/>
        <end position="390"/>
    </location>
</feature>
<dbReference type="GO" id="GO:0048731">
    <property type="term" value="P:system development"/>
    <property type="evidence" value="ECO:0007669"/>
    <property type="project" value="UniProtKB-ARBA"/>
</dbReference>
<dbReference type="Pfam" id="PF12874">
    <property type="entry name" value="zf-met"/>
    <property type="match status" value="1"/>
</dbReference>
<evidence type="ECO:0000256" key="4">
    <source>
        <dbReference type="ARBA" id="ARBA00022737"/>
    </source>
</evidence>
<feature type="region of interest" description="Disordered" evidence="15">
    <location>
        <begin position="335"/>
        <end position="413"/>
    </location>
</feature>
<comment type="similarity">
    <text evidence="11">Belongs to the sal C2H2-type zinc-finger protein family.</text>
</comment>
<keyword evidence="8" id="KW-0238">DNA-binding</keyword>
<feature type="domain" description="C2H2-type" evidence="16">
    <location>
        <begin position="250"/>
        <end position="277"/>
    </location>
</feature>
<dbReference type="AlphaFoldDB" id="A0AAN7XQL2"/>
<evidence type="ECO:0000256" key="10">
    <source>
        <dbReference type="ARBA" id="ARBA00023242"/>
    </source>
</evidence>
<evidence type="ECO:0000256" key="8">
    <source>
        <dbReference type="ARBA" id="ARBA00023125"/>
    </source>
</evidence>
<dbReference type="FunFam" id="3.30.160.60:FF:000215">
    <property type="entry name" value="Spalt-like transcription factor 3"/>
    <property type="match status" value="1"/>
</dbReference>
<dbReference type="SUPFAM" id="SSF57667">
    <property type="entry name" value="beta-beta-alpha zinc fingers"/>
    <property type="match status" value="3"/>
</dbReference>
<feature type="domain" description="C2H2-type" evidence="16">
    <location>
        <begin position="278"/>
        <end position="305"/>
    </location>
</feature>
<keyword evidence="10" id="KW-0539">Nucleus</keyword>
<keyword evidence="9" id="KW-0804">Transcription</keyword>
<dbReference type="Proteomes" id="UP001346869">
    <property type="component" value="Unassembled WGS sequence"/>
</dbReference>
<dbReference type="PANTHER" id="PTHR23233">
    <property type="entry name" value="SAL-LIKE PROTEIN"/>
    <property type="match status" value="1"/>
</dbReference>
<feature type="region of interest" description="Disordered" evidence="15">
    <location>
        <begin position="29"/>
        <end position="49"/>
    </location>
</feature>
<reference evidence="17 18" key="1">
    <citation type="journal article" date="2023" name="Genes (Basel)">
        <title>Chromosome-Level Genome Assembly and Circadian Gene Repertoire of the Patagonia Blennie Eleginops maclovinus-The Closest Ancestral Proxy of Antarctic Cryonotothenioids.</title>
        <authorList>
            <person name="Cheng C.C."/>
            <person name="Rivera-Colon A.G."/>
            <person name="Minhas B.F."/>
            <person name="Wilson L."/>
            <person name="Rayamajhi N."/>
            <person name="Vargas-Chacoff L."/>
            <person name="Catchen J.M."/>
        </authorList>
    </citation>
    <scope>NUCLEOTIDE SEQUENCE [LARGE SCALE GENOMIC DNA]</scope>
    <source>
        <strain evidence="17">JMC-PN-2008</strain>
    </source>
</reference>
<organism evidence="17 18">
    <name type="scientific">Eleginops maclovinus</name>
    <name type="common">Patagonian blennie</name>
    <name type="synonym">Eleginus maclovinus</name>
    <dbReference type="NCBI Taxonomy" id="56733"/>
    <lineage>
        <taxon>Eukaryota</taxon>
        <taxon>Metazoa</taxon>
        <taxon>Chordata</taxon>
        <taxon>Craniata</taxon>
        <taxon>Vertebrata</taxon>
        <taxon>Euteleostomi</taxon>
        <taxon>Actinopterygii</taxon>
        <taxon>Neopterygii</taxon>
        <taxon>Teleostei</taxon>
        <taxon>Neoteleostei</taxon>
        <taxon>Acanthomorphata</taxon>
        <taxon>Eupercaria</taxon>
        <taxon>Perciformes</taxon>
        <taxon>Notothenioidei</taxon>
        <taxon>Eleginopidae</taxon>
        <taxon>Eleginops</taxon>
    </lineage>
</organism>
<gene>
    <name evidence="17" type="ORF">PBY51_001017</name>
</gene>
<sequence length="413" mass="45389">MASRLPGQLPKSPGVMGLTSAFNSIQAGIEPAKKMKPKMPIAPPESKNGDSVYRHKCKYCGKSFGNDSALQIHLRSHTGERPFKCNICGNRFTTKGNLKVHFSRHRDKYPHIGMNPHPVPEHLDNIPTSSGIPFGMSVPMDESNMTDVKPMLPHPSAGFQQSPVPSLKTFDAGDPFSQRPSPSTSDISPTISCSMFGQETGVDLLPKDTEDLLGALHHMNSNSLVGEQNSGTAKLQQMVDGLEKRTNDPNECVICHRVLSCQSSLKMHYRTHTGERPYKCKICGRAFSTKGNLKAHYGVHRANSPLKMQHSCPICQKKFTNAVVLQQHIRMHMGGQIPNTPMPETQYEAAEAMESSLSEENSTDINGFEASLEDHEPELNSQKPIDTSDSLPPATEEPPQNQTPPPCFPASKF</sequence>
<dbReference type="SMART" id="SM00355">
    <property type="entry name" value="ZnF_C2H2"/>
    <property type="match status" value="5"/>
</dbReference>
<dbReference type="GO" id="GO:0008270">
    <property type="term" value="F:zinc ion binding"/>
    <property type="evidence" value="ECO:0007669"/>
    <property type="project" value="UniProtKB-KW"/>
</dbReference>
<evidence type="ECO:0000256" key="1">
    <source>
        <dbReference type="ARBA" id="ARBA00004123"/>
    </source>
</evidence>
<dbReference type="PROSITE" id="PS00028">
    <property type="entry name" value="ZINC_FINGER_C2H2_1"/>
    <property type="match status" value="5"/>
</dbReference>